<dbReference type="GO" id="GO:0005227">
    <property type="term" value="F:calcium-activated cation channel activity"/>
    <property type="evidence" value="ECO:0007669"/>
    <property type="project" value="InterPro"/>
</dbReference>
<dbReference type="PANTHER" id="PTHR13018">
    <property type="entry name" value="PROBABLE MEMBRANE PROTEIN DUF221-RELATED"/>
    <property type="match status" value="1"/>
</dbReference>
<gene>
    <name evidence="3" type="ORF">COCNU_05G000740</name>
</gene>
<dbReference type="GO" id="GO:0005886">
    <property type="term" value="C:plasma membrane"/>
    <property type="evidence" value="ECO:0007669"/>
    <property type="project" value="TreeGrafter"/>
</dbReference>
<keyword evidence="1" id="KW-1133">Transmembrane helix</keyword>
<dbReference type="Pfam" id="PF13967">
    <property type="entry name" value="RSN1_TM"/>
    <property type="match status" value="1"/>
</dbReference>
<sequence>MASTPESDKIYERKRDYLSMDLSRLLTSAGINIGICALFFSLYSVFRKQPGNVYVYFGRRLSQEDSKRRNINALERLVPSASWIVKAWQITEDELLSFAGVDAVVFLRVLVFRASALNPPWFLST</sequence>
<protein>
    <submittedName>
        <fullName evidence="3">Putative CSC1-like protein RXW8</fullName>
    </submittedName>
</protein>
<feature type="domain" description="CSC1/OSCA1-like N-terminal transmembrane" evidence="2">
    <location>
        <begin position="25"/>
        <end position="113"/>
    </location>
</feature>
<dbReference type="InterPro" id="IPR045122">
    <property type="entry name" value="Csc1-like"/>
</dbReference>
<proteinExistence type="predicted"/>
<dbReference type="AlphaFoldDB" id="A0A8K0N131"/>
<keyword evidence="1" id="KW-0472">Membrane</keyword>
<keyword evidence="4" id="KW-1185">Reference proteome</keyword>
<organism evidence="3 4">
    <name type="scientific">Cocos nucifera</name>
    <name type="common">Coconut palm</name>
    <dbReference type="NCBI Taxonomy" id="13894"/>
    <lineage>
        <taxon>Eukaryota</taxon>
        <taxon>Viridiplantae</taxon>
        <taxon>Streptophyta</taxon>
        <taxon>Embryophyta</taxon>
        <taxon>Tracheophyta</taxon>
        <taxon>Spermatophyta</taxon>
        <taxon>Magnoliopsida</taxon>
        <taxon>Liliopsida</taxon>
        <taxon>Arecaceae</taxon>
        <taxon>Arecoideae</taxon>
        <taxon>Cocoseae</taxon>
        <taxon>Attaleinae</taxon>
        <taxon>Cocos</taxon>
    </lineage>
</organism>
<evidence type="ECO:0000313" key="3">
    <source>
        <dbReference type="EMBL" id="KAG1341845.1"/>
    </source>
</evidence>
<reference evidence="3" key="2">
    <citation type="submission" date="2019-07" db="EMBL/GenBank/DDBJ databases">
        <authorList>
            <person name="Yang Y."/>
            <person name="Bocs S."/>
            <person name="Baudouin L."/>
        </authorList>
    </citation>
    <scope>NUCLEOTIDE SEQUENCE</scope>
    <source>
        <tissue evidence="3">Spear leaf of Hainan Tall coconut</tissue>
    </source>
</reference>
<comment type="caution">
    <text evidence="3">The sequence shown here is derived from an EMBL/GenBank/DDBJ whole genome shotgun (WGS) entry which is preliminary data.</text>
</comment>
<dbReference type="EMBL" id="CM017876">
    <property type="protein sequence ID" value="KAG1341845.1"/>
    <property type="molecule type" value="Genomic_DNA"/>
</dbReference>
<dbReference type="OrthoDB" id="782452at2759"/>
<evidence type="ECO:0000259" key="2">
    <source>
        <dbReference type="Pfam" id="PF13967"/>
    </source>
</evidence>
<dbReference type="PANTHER" id="PTHR13018:SF117">
    <property type="entry name" value="CSC1-LIKE PROTEIN RXW8"/>
    <property type="match status" value="1"/>
</dbReference>
<dbReference type="InterPro" id="IPR032880">
    <property type="entry name" value="CSC1/OSCA1-like_N"/>
</dbReference>
<evidence type="ECO:0000256" key="1">
    <source>
        <dbReference type="SAM" id="Phobius"/>
    </source>
</evidence>
<evidence type="ECO:0000313" key="4">
    <source>
        <dbReference type="Proteomes" id="UP000797356"/>
    </source>
</evidence>
<feature type="transmembrane region" description="Helical" evidence="1">
    <location>
        <begin position="25"/>
        <end position="46"/>
    </location>
</feature>
<dbReference type="Proteomes" id="UP000797356">
    <property type="component" value="Chromosome 5"/>
</dbReference>
<name>A0A8K0N131_COCNU</name>
<keyword evidence="1" id="KW-0812">Transmembrane</keyword>
<accession>A0A8K0N131</accession>
<reference evidence="3" key="1">
    <citation type="journal article" date="2017" name="Gigascience">
        <title>The genome draft of coconut (Cocos nucifera).</title>
        <authorList>
            <person name="Xiao Y."/>
            <person name="Xu P."/>
            <person name="Fan H."/>
            <person name="Baudouin L."/>
            <person name="Xia W."/>
            <person name="Bocs S."/>
            <person name="Xu J."/>
            <person name="Li Q."/>
            <person name="Guo A."/>
            <person name="Zhou L."/>
            <person name="Li J."/>
            <person name="Wu Y."/>
            <person name="Ma Z."/>
            <person name="Armero A."/>
            <person name="Issali A.E."/>
            <person name="Liu N."/>
            <person name="Peng M."/>
            <person name="Yang Y."/>
        </authorList>
    </citation>
    <scope>NUCLEOTIDE SEQUENCE</scope>
    <source>
        <tissue evidence="3">Spear leaf of Hainan Tall coconut</tissue>
    </source>
</reference>